<dbReference type="AlphaFoldDB" id="H5UUJ7"/>
<feature type="transmembrane region" description="Helical" evidence="1">
    <location>
        <begin position="37"/>
        <end position="58"/>
    </location>
</feature>
<feature type="transmembrane region" description="Helical" evidence="1">
    <location>
        <begin position="107"/>
        <end position="127"/>
    </location>
</feature>
<dbReference type="EMBL" id="BAFE01000089">
    <property type="protein sequence ID" value="GAB49405.1"/>
    <property type="molecule type" value="Genomic_DNA"/>
</dbReference>
<keyword evidence="1" id="KW-0812">Transmembrane</keyword>
<dbReference type="Proteomes" id="UP000004367">
    <property type="component" value="Unassembled WGS sequence"/>
</dbReference>
<sequence length="167" mass="18542">MRRALLDRLPLGLVLTLVWVFLDLGPAEDGGVPTWGDVIRALFLGTVLAAVLMGVNAWRETRLGGYHRLSPDDRDRVDAALRRGVPDPDPRVRDVVRARVRSSDPTWMAGVLALVLAAVWMLALQAWPTWPTWLRVGAVVSVLVTVGVLVREWRRAARRRRTAAPTA</sequence>
<accession>H5UUJ7</accession>
<comment type="caution">
    <text evidence="2">The sequence shown here is derived from an EMBL/GenBank/DDBJ whole genome shotgun (WGS) entry which is preliminary data.</text>
</comment>
<evidence type="ECO:0000256" key="1">
    <source>
        <dbReference type="SAM" id="Phobius"/>
    </source>
</evidence>
<evidence type="ECO:0000313" key="3">
    <source>
        <dbReference type="Proteomes" id="UP000004367"/>
    </source>
</evidence>
<keyword evidence="3" id="KW-1185">Reference proteome</keyword>
<evidence type="ECO:0000313" key="2">
    <source>
        <dbReference type="EMBL" id="GAB49405.1"/>
    </source>
</evidence>
<keyword evidence="1" id="KW-0472">Membrane</keyword>
<keyword evidence="1" id="KW-1133">Transmembrane helix</keyword>
<proteinExistence type="predicted"/>
<dbReference type="RefSeq" id="WP_009483248.1">
    <property type="nucleotide sequence ID" value="NZ_BAFE01000089.1"/>
</dbReference>
<organism evidence="2 3">
    <name type="scientific">Mobilicoccus pelagius NBRC 104925</name>
    <dbReference type="NCBI Taxonomy" id="1089455"/>
    <lineage>
        <taxon>Bacteria</taxon>
        <taxon>Bacillati</taxon>
        <taxon>Actinomycetota</taxon>
        <taxon>Actinomycetes</taxon>
        <taxon>Micrococcales</taxon>
        <taxon>Dermatophilaceae</taxon>
        <taxon>Mobilicoccus</taxon>
    </lineage>
</organism>
<gene>
    <name evidence="2" type="ORF">MOPEL_130_00120</name>
</gene>
<name>H5UUJ7_9MICO</name>
<reference evidence="2 3" key="1">
    <citation type="submission" date="2012-02" db="EMBL/GenBank/DDBJ databases">
        <title>Whole genome shotgun sequence of Mobilicoccus pelagius NBRC 104925.</title>
        <authorList>
            <person name="Yoshida Y."/>
            <person name="Hosoyama A."/>
            <person name="Tsuchikane K."/>
            <person name="Katsumata H."/>
            <person name="Yamazaki S."/>
            <person name="Fujita N."/>
        </authorList>
    </citation>
    <scope>NUCLEOTIDE SEQUENCE [LARGE SCALE GENOMIC DNA]</scope>
    <source>
        <strain evidence="2 3">NBRC 104925</strain>
    </source>
</reference>
<feature type="transmembrane region" description="Helical" evidence="1">
    <location>
        <begin position="133"/>
        <end position="150"/>
    </location>
</feature>
<protein>
    <submittedName>
        <fullName evidence="2">Uncharacterized protein</fullName>
    </submittedName>
</protein>